<dbReference type="Proteomes" id="UP000625079">
    <property type="component" value="Unassembled WGS sequence"/>
</dbReference>
<protein>
    <recommendedName>
        <fullName evidence="3">Phage tail tape measure protein</fullName>
    </recommendedName>
</protein>
<accession>A0AA88B878</accession>
<evidence type="ECO:0000313" key="1">
    <source>
        <dbReference type="EMBL" id="GGI24147.1"/>
    </source>
</evidence>
<name>A0AA88B878_9BRAD</name>
<comment type="caution">
    <text evidence="1">The sequence shown here is derived from an EMBL/GenBank/DDBJ whole genome shotgun (WGS) entry which is preliminary data.</text>
</comment>
<sequence length="646" mass="66388">MDEASPTLKRILAQVRELTKAVESAKKSIAGIGAMPALGAAIGEAQRLATAWGEVSKAASSANRAIGRATKRSGALAAAGPNAINDTNALAGAYANLATQMAAARAAGGGWRAGLPPPPRAGGGGASTAAAARGRRLAHGGGAGAHIGGPSVAIPGGSHVNLRGGAAAALGLAGYGAYEAAQMEDAVFQLIYHSGLEQNDTNRSKFRNILQDSMAESGYSLHDIAESAKQEIRMFQGTPGGGIDVLPEMLRAATIESRLKGESPEESMKALIGLAHMTKQYSPEAIKKLAPAFAFLSTANPGSLGSIERAAGYAVPLLQSGLEIDPMQSLLLGTALTRAGATSTKSGTWLREMALRAMPGTSMMSKMAFKKHEESLRELGLVDENHKPTWFTDGKPDLLKMLDIAGANAPKIPLERRAGLERQLFGAQGGGGFALLADPAVREQVLALQKEMNSPEFKNRYAGFAEAYKQGSTVQNARTAIAEFNNTMMDIGAHVLPPLNHALRDFKSVLEGIRGLLPKPPAGGDSTLLGARAMEGAALGAGVGLVTGGPAGAAIGAAGGGVLGTAAGFIEQYNDKFKLGFDKGGTYTSPGKTGKPAEKIVVTPPVNLSINLDGRTVAQVIADKLAEFGRYQTDTAAANGGVVFGP</sequence>
<gene>
    <name evidence="1" type="ORF">GCM10010987_27930</name>
</gene>
<dbReference type="RefSeq" id="WP_167506282.1">
    <property type="nucleotide sequence ID" value="NZ_BMHC01000004.1"/>
</dbReference>
<reference evidence="1" key="2">
    <citation type="submission" date="2022-12" db="EMBL/GenBank/DDBJ databases">
        <authorList>
            <person name="Sun Q."/>
            <person name="Zhou Y."/>
        </authorList>
    </citation>
    <scope>NUCLEOTIDE SEQUENCE</scope>
    <source>
        <strain evidence="1">CGMCC 1.15034</strain>
    </source>
</reference>
<proteinExistence type="predicted"/>
<reference evidence="1" key="1">
    <citation type="journal article" date="2014" name="Int. J. Syst. Evol. Microbiol.">
        <title>Complete genome sequence of Corynebacterium casei LMG S-19264T (=DSM 44701T), isolated from a smear-ripened cheese.</title>
        <authorList>
            <consortium name="US DOE Joint Genome Institute (JGI-PGF)"/>
            <person name="Walter F."/>
            <person name="Albersmeier A."/>
            <person name="Kalinowski J."/>
            <person name="Ruckert C."/>
        </authorList>
    </citation>
    <scope>NUCLEOTIDE SEQUENCE</scope>
    <source>
        <strain evidence="1">CGMCC 1.15034</strain>
    </source>
</reference>
<evidence type="ECO:0008006" key="3">
    <source>
        <dbReference type="Google" id="ProtNLM"/>
    </source>
</evidence>
<dbReference type="AlphaFoldDB" id="A0AA88B878"/>
<dbReference type="EMBL" id="BMHC01000004">
    <property type="protein sequence ID" value="GGI24147.1"/>
    <property type="molecule type" value="Genomic_DNA"/>
</dbReference>
<evidence type="ECO:0000313" key="2">
    <source>
        <dbReference type="Proteomes" id="UP000625079"/>
    </source>
</evidence>
<organism evidence="1 2">
    <name type="scientific">Bradyrhizobium guangdongense</name>
    <dbReference type="NCBI Taxonomy" id="1325090"/>
    <lineage>
        <taxon>Bacteria</taxon>
        <taxon>Pseudomonadati</taxon>
        <taxon>Pseudomonadota</taxon>
        <taxon>Alphaproteobacteria</taxon>
        <taxon>Hyphomicrobiales</taxon>
        <taxon>Nitrobacteraceae</taxon>
        <taxon>Bradyrhizobium</taxon>
    </lineage>
</organism>